<dbReference type="EMBL" id="JRVJ01000011">
    <property type="protein sequence ID" value="KGM18519.1"/>
    <property type="molecule type" value="Genomic_DNA"/>
</dbReference>
<comment type="caution">
    <text evidence="3">The sequence shown here is derived from an EMBL/GenBank/DDBJ whole genome shotgun (WGS) entry which is preliminary data.</text>
</comment>
<evidence type="ECO:0000313" key="4">
    <source>
        <dbReference type="Proteomes" id="UP000030145"/>
    </source>
</evidence>
<evidence type="ECO:0000313" key="3">
    <source>
        <dbReference type="EMBL" id="KGM18519.1"/>
    </source>
</evidence>
<feature type="chain" id="PRO_5001986544" description="Secreted protein" evidence="2">
    <location>
        <begin position="37"/>
        <end position="194"/>
    </location>
</feature>
<evidence type="ECO:0000256" key="2">
    <source>
        <dbReference type="SAM" id="SignalP"/>
    </source>
</evidence>
<evidence type="ECO:0000256" key="1">
    <source>
        <dbReference type="SAM" id="MobiDB-lite"/>
    </source>
</evidence>
<reference evidence="3 4" key="1">
    <citation type="submission" date="2014-10" db="EMBL/GenBank/DDBJ databases">
        <title>Whole Genome sequence of Corynebacterium auriscanis strain CIP 106629.</title>
        <authorList>
            <person name="Hassan S.S."/>
            <person name="Jamal S.B."/>
            <person name="Tiwari S."/>
            <person name="Oliveira L.D.C."/>
            <person name="Souza F."/>
            <person name="Mariano D.C."/>
            <person name="Almeida S."/>
            <person name="Dorella F."/>
            <person name="Pereira F."/>
            <person name="Carvalho A."/>
            <person name="Leal C.A."/>
            <person name="Soares S.D.C."/>
            <person name="Figueiredo H.C."/>
            <person name="Silva A."/>
            <person name="Azevedo V.A."/>
        </authorList>
    </citation>
    <scope>NUCLEOTIDE SEQUENCE [LARGE SCALE GENOMIC DNA]</scope>
    <source>
        <strain evidence="3 4">CIP 106629</strain>
    </source>
</reference>
<feature type="region of interest" description="Disordered" evidence="1">
    <location>
        <begin position="41"/>
        <end position="65"/>
    </location>
</feature>
<protein>
    <recommendedName>
        <fullName evidence="5">Secreted protein</fullName>
    </recommendedName>
</protein>
<organism evidence="3 4">
    <name type="scientific">Corynebacterium auriscanis</name>
    <dbReference type="NCBI Taxonomy" id="99807"/>
    <lineage>
        <taxon>Bacteria</taxon>
        <taxon>Bacillati</taxon>
        <taxon>Actinomycetota</taxon>
        <taxon>Actinomycetes</taxon>
        <taxon>Mycobacteriales</taxon>
        <taxon>Corynebacteriaceae</taxon>
        <taxon>Corynebacterium</taxon>
    </lineage>
</organism>
<feature type="signal peptide" evidence="2">
    <location>
        <begin position="1"/>
        <end position="36"/>
    </location>
</feature>
<dbReference type="Proteomes" id="UP000030145">
    <property type="component" value="Unassembled WGS sequence"/>
</dbReference>
<sequence length="194" mass="21305">MRGYHHRRYIKQTSYIALLIAAIAPLTTTLNSEANAFTAQSTQAEAAQISRPSPNEVNPPKTDPQAEDNLTLKIRILRKSPGFLELLRDYSTNPHDDLTKLAGVLTLEQTRDFVEKTRGKRFKVSPDEAVEISLVDDNGVHFRSARNKCWKGYVGIAAYTTVSAFYCGLTGPGAPLCGIGAAIAGDNVDWHKNC</sequence>
<feature type="compositionally biased region" description="Polar residues" evidence="1">
    <location>
        <begin position="41"/>
        <end position="56"/>
    </location>
</feature>
<accession>A0A0A2DKS6</accession>
<dbReference type="AlphaFoldDB" id="A0A0A2DKS6"/>
<name>A0A0A2DKS6_9CORY</name>
<evidence type="ECO:0008006" key="5">
    <source>
        <dbReference type="Google" id="ProtNLM"/>
    </source>
</evidence>
<keyword evidence="4" id="KW-1185">Reference proteome</keyword>
<keyword evidence="2" id="KW-0732">Signal</keyword>
<proteinExistence type="predicted"/>
<gene>
    <name evidence="3" type="ORF">MA47_07345</name>
</gene>